<evidence type="ECO:0000313" key="2">
    <source>
        <dbReference type="Proteomes" id="UP000305238"/>
    </source>
</evidence>
<protein>
    <submittedName>
        <fullName evidence="1">Uncharacterized protein</fullName>
    </submittedName>
</protein>
<reference evidence="1 2" key="1">
    <citation type="submission" date="2019-05" db="EMBL/GenBank/DDBJ databases">
        <title>Draft genome sequence of Actinomadura geliboluensis A8036.</title>
        <authorList>
            <person name="Saricaoglu S."/>
            <person name="Isik K."/>
        </authorList>
    </citation>
    <scope>NUCLEOTIDE SEQUENCE [LARGE SCALE GENOMIC DNA]</scope>
    <source>
        <strain evidence="1 2">A8036</strain>
    </source>
</reference>
<accession>A0A5S4GL22</accession>
<dbReference type="Proteomes" id="UP000305238">
    <property type="component" value="Unassembled WGS sequence"/>
</dbReference>
<organism evidence="1 2">
    <name type="scientific">Actinomadura geliboluensis</name>
    <dbReference type="NCBI Taxonomy" id="882440"/>
    <lineage>
        <taxon>Bacteria</taxon>
        <taxon>Bacillati</taxon>
        <taxon>Actinomycetota</taxon>
        <taxon>Actinomycetes</taxon>
        <taxon>Streptosporangiales</taxon>
        <taxon>Thermomonosporaceae</taxon>
        <taxon>Actinomadura</taxon>
    </lineage>
</organism>
<dbReference type="AlphaFoldDB" id="A0A5S4GL22"/>
<gene>
    <name evidence="1" type="ORF">ETD96_40120</name>
</gene>
<comment type="caution">
    <text evidence="1">The sequence shown here is derived from an EMBL/GenBank/DDBJ whole genome shotgun (WGS) entry which is preliminary data.</text>
</comment>
<keyword evidence="2" id="KW-1185">Reference proteome</keyword>
<proteinExistence type="predicted"/>
<dbReference type="EMBL" id="VCKZ01000518">
    <property type="protein sequence ID" value="TMR27020.1"/>
    <property type="molecule type" value="Genomic_DNA"/>
</dbReference>
<sequence length="101" mass="11011">MSYPELAADTAALHRTGKAFTEMTGEGSSLNKAQQSLNEAEIPDLAFGKLPMSRTLRESYEAALNSHKHNLEIAKKYLSESGTALQKVSANIRKAEEDSTL</sequence>
<name>A0A5S4GL22_9ACTN</name>
<dbReference type="RefSeq" id="WP_138641715.1">
    <property type="nucleotide sequence ID" value="NZ_JASWDG010000008.1"/>
</dbReference>
<evidence type="ECO:0000313" key="1">
    <source>
        <dbReference type="EMBL" id="TMR27020.1"/>
    </source>
</evidence>